<dbReference type="PANTHER" id="PTHR10398:SF2">
    <property type="entry name" value="AFADIN"/>
    <property type="match status" value="1"/>
</dbReference>
<dbReference type="PROSITE" id="PS50200">
    <property type="entry name" value="RA"/>
    <property type="match status" value="1"/>
</dbReference>
<organism evidence="2 3">
    <name type="scientific">Protopolystoma xenopodis</name>
    <dbReference type="NCBI Taxonomy" id="117903"/>
    <lineage>
        <taxon>Eukaryota</taxon>
        <taxon>Metazoa</taxon>
        <taxon>Spiralia</taxon>
        <taxon>Lophotrochozoa</taxon>
        <taxon>Platyhelminthes</taxon>
        <taxon>Monogenea</taxon>
        <taxon>Polyopisthocotylea</taxon>
        <taxon>Polystomatidea</taxon>
        <taxon>Polystomatidae</taxon>
        <taxon>Protopolystoma</taxon>
    </lineage>
</organism>
<dbReference type="Gene3D" id="3.10.20.90">
    <property type="entry name" value="Phosphatidylinositol 3-kinase Catalytic Subunit, Chain A, domain 1"/>
    <property type="match status" value="1"/>
</dbReference>
<gene>
    <name evidence="2" type="ORF">PXEA_LOCUS25669</name>
</gene>
<sequence>MKIYGDQIHPDVPYKTLLLSVSDTASQVVREALDKYGLEDMDADAYCLVMRTRSASDSTSFRKSETRNIGMGARSHCAGSSKLETEEILADTDCPLGLLLTIPQTPGAVSTFEVGSFC</sequence>
<proteinExistence type="predicted"/>
<keyword evidence="3" id="KW-1185">Reference proteome</keyword>
<dbReference type="GO" id="GO:0005912">
    <property type="term" value="C:adherens junction"/>
    <property type="evidence" value="ECO:0007669"/>
    <property type="project" value="TreeGrafter"/>
</dbReference>
<dbReference type="GO" id="GO:0050839">
    <property type="term" value="F:cell adhesion molecule binding"/>
    <property type="evidence" value="ECO:0007669"/>
    <property type="project" value="TreeGrafter"/>
</dbReference>
<evidence type="ECO:0000259" key="1">
    <source>
        <dbReference type="PROSITE" id="PS50200"/>
    </source>
</evidence>
<dbReference type="AlphaFoldDB" id="A0A3S5FFJ6"/>
<dbReference type="GO" id="GO:0007165">
    <property type="term" value="P:signal transduction"/>
    <property type="evidence" value="ECO:0007669"/>
    <property type="project" value="InterPro"/>
</dbReference>
<evidence type="ECO:0000313" key="3">
    <source>
        <dbReference type="Proteomes" id="UP000784294"/>
    </source>
</evidence>
<evidence type="ECO:0000313" key="2">
    <source>
        <dbReference type="EMBL" id="VEL32229.1"/>
    </source>
</evidence>
<dbReference type="InterPro" id="IPR000159">
    <property type="entry name" value="RA_dom"/>
</dbReference>
<dbReference type="GO" id="GO:0032880">
    <property type="term" value="P:regulation of protein localization"/>
    <property type="evidence" value="ECO:0007669"/>
    <property type="project" value="TreeGrafter"/>
</dbReference>
<dbReference type="OrthoDB" id="6260541at2759"/>
<protein>
    <recommendedName>
        <fullName evidence="1">Ras-associating domain-containing protein</fullName>
    </recommendedName>
</protein>
<dbReference type="EMBL" id="CAAALY010131777">
    <property type="protein sequence ID" value="VEL32229.1"/>
    <property type="molecule type" value="Genomic_DNA"/>
</dbReference>
<name>A0A3S5FFJ6_9PLAT</name>
<dbReference type="InterPro" id="IPR029071">
    <property type="entry name" value="Ubiquitin-like_domsf"/>
</dbReference>
<dbReference type="InterPro" id="IPR028842">
    <property type="entry name" value="Afadin"/>
</dbReference>
<accession>A0A3S5FFJ6</accession>
<reference evidence="2" key="1">
    <citation type="submission" date="2018-11" db="EMBL/GenBank/DDBJ databases">
        <authorList>
            <consortium name="Pathogen Informatics"/>
        </authorList>
    </citation>
    <scope>NUCLEOTIDE SEQUENCE</scope>
</reference>
<dbReference type="SMART" id="SM00314">
    <property type="entry name" value="RA"/>
    <property type="match status" value="1"/>
</dbReference>
<dbReference type="Proteomes" id="UP000784294">
    <property type="component" value="Unassembled WGS sequence"/>
</dbReference>
<dbReference type="Pfam" id="PF00788">
    <property type="entry name" value="RA"/>
    <property type="match status" value="1"/>
</dbReference>
<dbReference type="SUPFAM" id="SSF54236">
    <property type="entry name" value="Ubiquitin-like"/>
    <property type="match status" value="1"/>
</dbReference>
<dbReference type="PANTHER" id="PTHR10398">
    <property type="entry name" value="AFADIN"/>
    <property type="match status" value="1"/>
</dbReference>
<feature type="domain" description="Ras-associating" evidence="1">
    <location>
        <begin position="1"/>
        <end position="118"/>
    </location>
</feature>
<comment type="caution">
    <text evidence="2">The sequence shown here is derived from an EMBL/GenBank/DDBJ whole genome shotgun (WGS) entry which is preliminary data.</text>
</comment>